<evidence type="ECO:0008006" key="5">
    <source>
        <dbReference type="Google" id="ProtNLM"/>
    </source>
</evidence>
<reference evidence="3 4" key="1">
    <citation type="journal article" date="2013" name="Nature">
        <title>Insights into bilaterian evolution from three spiralian genomes.</title>
        <authorList>
            <person name="Simakov O."/>
            <person name="Marletaz F."/>
            <person name="Cho S.J."/>
            <person name="Edsinger-Gonzales E."/>
            <person name="Havlak P."/>
            <person name="Hellsten U."/>
            <person name="Kuo D.H."/>
            <person name="Larsson T."/>
            <person name="Lv J."/>
            <person name="Arendt D."/>
            <person name="Savage R."/>
            <person name="Osoegawa K."/>
            <person name="de Jong P."/>
            <person name="Grimwood J."/>
            <person name="Chapman J.A."/>
            <person name="Shapiro H."/>
            <person name="Aerts A."/>
            <person name="Otillar R.P."/>
            <person name="Terry A.Y."/>
            <person name="Boore J.L."/>
            <person name="Grigoriev I.V."/>
            <person name="Lindberg D.R."/>
            <person name="Seaver E.C."/>
            <person name="Weisblat D.A."/>
            <person name="Putnam N.H."/>
            <person name="Rokhsar D.S."/>
        </authorList>
    </citation>
    <scope>NUCLEOTIDE SEQUENCE [LARGE SCALE GENOMIC DNA]</scope>
</reference>
<dbReference type="InterPro" id="IPR000873">
    <property type="entry name" value="AMP-dep_synth/lig_dom"/>
</dbReference>
<feature type="domain" description="AMP-dependent synthetase/ligase" evidence="1">
    <location>
        <begin position="32"/>
        <end position="414"/>
    </location>
</feature>
<feature type="domain" description="AMP-binding enzyme C-terminal" evidence="2">
    <location>
        <begin position="466"/>
        <end position="546"/>
    </location>
</feature>
<dbReference type="OMA" id="CHHATSE"/>
<dbReference type="HOGENOM" id="CLU_485105_0_0_1"/>
<sequence length="562" mass="63964">MPLRYQNHITSLVDSRIMEPDSLQNYNIPERLQHWAKIHPNSEAFVFVDKDGLRTSLTCKEILDQSVYFARQLRKLGIQPGEVICSLLPDSPHGFIVFFGTILAGCVILNGKLQLKDGSYLIENINKTKSPLLILSSDPKDECRKLFSELIDNGDGTKVSSKTLPFIKHVLYTEVNRSIGFKWTNQLLENDDTEDDVICYDGNADALLMLSSGTTGMPKMMVHSHLLMKYFMEPVQPKCRNGMLNSYSLTWIPGLLYHYLSTGLKSVYIDQRNPPLIPSIGQFLYDLLSQEKCDLLSIEFTVLMNFFKVIENKGKPNDWPEHIECILLGRPLSSAIVDRCLSHCDVVYNLYGAEETTNNTCKSISKNTPYEDFNTGVALAGVEIIIRDKNNVPVPPGTIGNIYVKTKGLLKRYFGDEKLTNDAFDSDGFFNMNDAGYFNKDDELIVFGRTKDVIVRGEDYFHPTWIEQVIRRCPEVQDVMVVKVPDVMFDQEICACVVLVPGSKYSVEQIEEFCKNSFVPTDLDNVPACPRYFILMDKIPVNRNRKPDRMATEKYAKHYLNL</sequence>
<dbReference type="SUPFAM" id="SSF56801">
    <property type="entry name" value="Acetyl-CoA synthetase-like"/>
    <property type="match status" value="1"/>
</dbReference>
<evidence type="ECO:0000313" key="3">
    <source>
        <dbReference type="EMBL" id="ESP05065.1"/>
    </source>
</evidence>
<gene>
    <name evidence="3" type="ORF">LOTGIDRAFT_227779</name>
</gene>
<dbReference type="STRING" id="225164.V4CRD9"/>
<protein>
    <recommendedName>
        <fullName evidence="5">AMP-dependent synthetase/ligase domain-containing protein</fullName>
    </recommendedName>
</protein>
<dbReference type="EMBL" id="KB199650">
    <property type="protein sequence ID" value="ESP05065.1"/>
    <property type="molecule type" value="Genomic_DNA"/>
</dbReference>
<dbReference type="Proteomes" id="UP000030746">
    <property type="component" value="Unassembled WGS sequence"/>
</dbReference>
<dbReference type="CTD" id="20247427"/>
<proteinExistence type="predicted"/>
<keyword evidence="4" id="KW-1185">Reference proteome</keyword>
<evidence type="ECO:0000313" key="4">
    <source>
        <dbReference type="Proteomes" id="UP000030746"/>
    </source>
</evidence>
<dbReference type="InterPro" id="IPR042099">
    <property type="entry name" value="ANL_N_sf"/>
</dbReference>
<name>V4CRD9_LOTGI</name>
<dbReference type="Pfam" id="PF00501">
    <property type="entry name" value="AMP-binding"/>
    <property type="match status" value="1"/>
</dbReference>
<evidence type="ECO:0000259" key="1">
    <source>
        <dbReference type="Pfam" id="PF00501"/>
    </source>
</evidence>
<dbReference type="InterPro" id="IPR045851">
    <property type="entry name" value="AMP-bd_C_sf"/>
</dbReference>
<dbReference type="PROSITE" id="PS00455">
    <property type="entry name" value="AMP_BINDING"/>
    <property type="match status" value="1"/>
</dbReference>
<dbReference type="OrthoDB" id="5953112at2759"/>
<dbReference type="AlphaFoldDB" id="V4CRD9"/>
<evidence type="ECO:0000259" key="2">
    <source>
        <dbReference type="Pfam" id="PF13193"/>
    </source>
</evidence>
<dbReference type="CDD" id="cd04433">
    <property type="entry name" value="AFD_class_I"/>
    <property type="match status" value="1"/>
</dbReference>
<dbReference type="KEGG" id="lgi:LOTGIDRAFT_227779"/>
<accession>V4CRD9</accession>
<dbReference type="RefSeq" id="XP_009043610.1">
    <property type="nucleotide sequence ID" value="XM_009045362.1"/>
</dbReference>
<dbReference type="PANTHER" id="PTHR42814">
    <property type="entry name" value="AMP-BINDING DOMAIN-CONTAINING PROTEIN"/>
    <property type="match status" value="1"/>
</dbReference>
<dbReference type="InterPro" id="IPR025110">
    <property type="entry name" value="AMP-bd_C"/>
</dbReference>
<organism evidence="3 4">
    <name type="scientific">Lottia gigantea</name>
    <name type="common">Giant owl limpet</name>
    <dbReference type="NCBI Taxonomy" id="225164"/>
    <lineage>
        <taxon>Eukaryota</taxon>
        <taxon>Metazoa</taxon>
        <taxon>Spiralia</taxon>
        <taxon>Lophotrochozoa</taxon>
        <taxon>Mollusca</taxon>
        <taxon>Gastropoda</taxon>
        <taxon>Patellogastropoda</taxon>
        <taxon>Lottioidea</taxon>
        <taxon>Lottiidae</taxon>
        <taxon>Lottia</taxon>
    </lineage>
</organism>
<dbReference type="PANTHER" id="PTHR42814:SF3">
    <property type="entry name" value="BETA-N-ACETYLHEXOSAMINIDASE"/>
    <property type="match status" value="1"/>
</dbReference>
<dbReference type="InterPro" id="IPR020845">
    <property type="entry name" value="AMP-binding_CS"/>
</dbReference>
<dbReference type="Gene3D" id="3.30.300.30">
    <property type="match status" value="1"/>
</dbReference>
<dbReference type="Gene3D" id="3.40.50.12780">
    <property type="entry name" value="N-terminal domain of ligase-like"/>
    <property type="match status" value="1"/>
</dbReference>
<dbReference type="Pfam" id="PF13193">
    <property type="entry name" value="AMP-binding_C"/>
    <property type="match status" value="1"/>
</dbReference>
<dbReference type="GeneID" id="20247427"/>